<dbReference type="PANTHER" id="PTHR10492:SF57">
    <property type="entry name" value="ATP-DEPENDENT DNA HELICASE"/>
    <property type="match status" value="1"/>
</dbReference>
<organism evidence="1 2">
    <name type="scientific">Senna tora</name>
    <dbReference type="NCBI Taxonomy" id="362788"/>
    <lineage>
        <taxon>Eukaryota</taxon>
        <taxon>Viridiplantae</taxon>
        <taxon>Streptophyta</taxon>
        <taxon>Embryophyta</taxon>
        <taxon>Tracheophyta</taxon>
        <taxon>Spermatophyta</taxon>
        <taxon>Magnoliopsida</taxon>
        <taxon>eudicotyledons</taxon>
        <taxon>Gunneridae</taxon>
        <taxon>Pentapetalae</taxon>
        <taxon>rosids</taxon>
        <taxon>fabids</taxon>
        <taxon>Fabales</taxon>
        <taxon>Fabaceae</taxon>
        <taxon>Caesalpinioideae</taxon>
        <taxon>Cassia clade</taxon>
        <taxon>Senna</taxon>
    </lineage>
</organism>
<dbReference type="AlphaFoldDB" id="A0A834SZV4"/>
<name>A0A834SZV4_9FABA</name>
<keyword evidence="1" id="KW-0347">Helicase</keyword>
<dbReference type="PANTHER" id="PTHR10492">
    <property type="match status" value="1"/>
</dbReference>
<keyword evidence="2" id="KW-1185">Reference proteome</keyword>
<keyword evidence="1" id="KW-0378">Hydrolase</keyword>
<proteinExistence type="predicted"/>
<dbReference type="Proteomes" id="UP000634136">
    <property type="component" value="Unassembled WGS sequence"/>
</dbReference>
<reference evidence="1" key="1">
    <citation type="submission" date="2020-09" db="EMBL/GenBank/DDBJ databases">
        <title>Genome-Enabled Discovery of Anthraquinone Biosynthesis in Senna tora.</title>
        <authorList>
            <person name="Kang S.-H."/>
            <person name="Pandey R.P."/>
            <person name="Lee C.-M."/>
            <person name="Sim J.-S."/>
            <person name="Jeong J.-T."/>
            <person name="Choi B.-S."/>
            <person name="Jung M."/>
            <person name="Ginzburg D."/>
            <person name="Zhao K."/>
            <person name="Won S.Y."/>
            <person name="Oh T.-J."/>
            <person name="Yu Y."/>
            <person name="Kim N.-H."/>
            <person name="Lee O.R."/>
            <person name="Lee T.-H."/>
            <person name="Bashyal P."/>
            <person name="Kim T.-S."/>
            <person name="Lee W.-H."/>
            <person name="Kawkins C."/>
            <person name="Kim C.-K."/>
            <person name="Kim J.S."/>
            <person name="Ahn B.O."/>
            <person name="Rhee S.Y."/>
            <person name="Sohng J.K."/>
        </authorList>
    </citation>
    <scope>NUCLEOTIDE SEQUENCE</scope>
    <source>
        <tissue evidence="1">Leaf</tissue>
    </source>
</reference>
<keyword evidence="1" id="KW-0067">ATP-binding</keyword>
<comment type="caution">
    <text evidence="1">The sequence shown here is derived from an EMBL/GenBank/DDBJ whole genome shotgun (WGS) entry which is preliminary data.</text>
</comment>
<evidence type="ECO:0000313" key="1">
    <source>
        <dbReference type="EMBL" id="KAF7812711.1"/>
    </source>
</evidence>
<evidence type="ECO:0000313" key="2">
    <source>
        <dbReference type="Proteomes" id="UP000634136"/>
    </source>
</evidence>
<keyword evidence="1" id="KW-0547">Nucleotide-binding</keyword>
<dbReference type="EMBL" id="JAAIUW010000010">
    <property type="protein sequence ID" value="KAF7812711.1"/>
    <property type="molecule type" value="Genomic_DNA"/>
</dbReference>
<accession>A0A834SZV4</accession>
<protein>
    <submittedName>
        <fullName evidence="1">ATP-dependent DNA helicase PIF1-like</fullName>
    </submittedName>
</protein>
<dbReference type="OrthoDB" id="1430886at2759"/>
<sequence length="304" mass="34923">MRSINDQGFSEWLLRVGDGIESVIENDMIKVPPDMGIPWEGEDSLNDLIDRVFLDLSRHMNDLSYMVERAILTLTNEEVDRLNDRIIAKYPGEDHIFYSFDSVDDDLRNLYQQEFLNSISPSGMPHMSCFVVLAETEWGFIIKFWQVMTDPDLPGPSNPFLREHLWDATYNYLMVSRKDLIKWNQRRCVLHAKEEICIFKASWPFVIFLIQPLVEVDVVLYGILLEVPLEHYEVPIASTCEPIRFPGKTNCSPGLGMDPRMLGLMRDFINIKLMRLDRSQRSYNAISAGVLAVVGTGGSSLRRA</sequence>
<dbReference type="GO" id="GO:0004386">
    <property type="term" value="F:helicase activity"/>
    <property type="evidence" value="ECO:0007669"/>
    <property type="project" value="UniProtKB-KW"/>
</dbReference>
<gene>
    <name evidence="1" type="ORF">G2W53_033687</name>
</gene>